<organism evidence="1 2">
    <name type="scientific">Lysobacter yangpyeongensis</name>
    <dbReference type="NCBI Taxonomy" id="346182"/>
    <lineage>
        <taxon>Bacteria</taxon>
        <taxon>Pseudomonadati</taxon>
        <taxon>Pseudomonadota</taxon>
        <taxon>Gammaproteobacteria</taxon>
        <taxon>Lysobacterales</taxon>
        <taxon>Lysobacteraceae</taxon>
        <taxon>Lysobacter</taxon>
    </lineage>
</organism>
<dbReference type="EMBL" id="JBHSNM010000011">
    <property type="protein sequence ID" value="MFC5571564.1"/>
    <property type="molecule type" value="Genomic_DNA"/>
</dbReference>
<sequence length="90" mass="10004">MTDHIDLEKRLLAAAIYELRILLAGHIDPDDDSPVSAAAWLAYLLHNQALAALEGKPFDVRAALDGLGMVERRTGSRWLQHFRQVVLSEA</sequence>
<proteinExistence type="predicted"/>
<evidence type="ECO:0000313" key="1">
    <source>
        <dbReference type="EMBL" id="MFC5571564.1"/>
    </source>
</evidence>
<protein>
    <recommendedName>
        <fullName evidence="3">Integron gene cassette protein</fullName>
    </recommendedName>
</protein>
<dbReference type="RefSeq" id="WP_386756219.1">
    <property type="nucleotide sequence ID" value="NZ_JBHSNM010000011.1"/>
</dbReference>
<evidence type="ECO:0000313" key="2">
    <source>
        <dbReference type="Proteomes" id="UP001596036"/>
    </source>
</evidence>
<accession>A0ABW0SS55</accession>
<name>A0ABW0SS55_9GAMM</name>
<keyword evidence="2" id="KW-1185">Reference proteome</keyword>
<comment type="caution">
    <text evidence="1">The sequence shown here is derived from an EMBL/GenBank/DDBJ whole genome shotgun (WGS) entry which is preliminary data.</text>
</comment>
<evidence type="ECO:0008006" key="3">
    <source>
        <dbReference type="Google" id="ProtNLM"/>
    </source>
</evidence>
<gene>
    <name evidence="1" type="ORF">ACFPN1_16005</name>
</gene>
<dbReference type="Proteomes" id="UP001596036">
    <property type="component" value="Unassembled WGS sequence"/>
</dbReference>
<reference evidence="2" key="1">
    <citation type="journal article" date="2019" name="Int. J. Syst. Evol. Microbiol.">
        <title>The Global Catalogue of Microorganisms (GCM) 10K type strain sequencing project: providing services to taxonomists for standard genome sequencing and annotation.</title>
        <authorList>
            <consortium name="The Broad Institute Genomics Platform"/>
            <consortium name="The Broad Institute Genome Sequencing Center for Infectious Disease"/>
            <person name="Wu L."/>
            <person name="Ma J."/>
        </authorList>
    </citation>
    <scope>NUCLEOTIDE SEQUENCE [LARGE SCALE GENOMIC DNA]</scope>
    <source>
        <strain evidence="2">KACC 11407</strain>
    </source>
</reference>